<dbReference type="EMBL" id="BLJN01000001">
    <property type="protein sequence ID" value="GFE79629.1"/>
    <property type="molecule type" value="Genomic_DNA"/>
</dbReference>
<proteinExistence type="predicted"/>
<evidence type="ECO:0000313" key="3">
    <source>
        <dbReference type="Proteomes" id="UP000445000"/>
    </source>
</evidence>
<dbReference type="RefSeq" id="WP_161811280.1">
    <property type="nucleotide sequence ID" value="NZ_BLJN01000001.1"/>
</dbReference>
<keyword evidence="3" id="KW-1185">Reference proteome</keyword>
<dbReference type="Proteomes" id="UP000445000">
    <property type="component" value="Unassembled WGS sequence"/>
</dbReference>
<feature type="chain" id="PRO_5032306480" evidence="1">
    <location>
        <begin position="21"/>
        <end position="60"/>
    </location>
</feature>
<feature type="signal peptide" evidence="1">
    <location>
        <begin position="1"/>
        <end position="20"/>
    </location>
</feature>
<name>A0A829Y8J2_9GAMM</name>
<gene>
    <name evidence="2" type="ORF">GCM10011487_16290</name>
</gene>
<evidence type="ECO:0000313" key="2">
    <source>
        <dbReference type="EMBL" id="GFE79629.1"/>
    </source>
</evidence>
<sequence>MKRIPILMVVAASLMSTAVATNTVAPGTNASKPEAAVQSPALEQLKAQASSSMTTWQRPL</sequence>
<organism evidence="2 3">
    <name type="scientific">Steroidobacter agaridevorans</name>
    <dbReference type="NCBI Taxonomy" id="2695856"/>
    <lineage>
        <taxon>Bacteria</taxon>
        <taxon>Pseudomonadati</taxon>
        <taxon>Pseudomonadota</taxon>
        <taxon>Gammaproteobacteria</taxon>
        <taxon>Steroidobacterales</taxon>
        <taxon>Steroidobacteraceae</taxon>
        <taxon>Steroidobacter</taxon>
    </lineage>
</organism>
<accession>A0A829Y8J2</accession>
<dbReference type="AlphaFoldDB" id="A0A829Y8J2"/>
<evidence type="ECO:0000256" key="1">
    <source>
        <dbReference type="SAM" id="SignalP"/>
    </source>
</evidence>
<protein>
    <submittedName>
        <fullName evidence="2">Uncharacterized protein</fullName>
    </submittedName>
</protein>
<reference evidence="3" key="1">
    <citation type="submission" date="2020-01" db="EMBL/GenBank/DDBJ databases">
        <title>'Steroidobacter agaridevorans' sp. nov., agar-degrading bacteria isolated from rhizosphere soils.</title>
        <authorList>
            <person name="Ikenaga M."/>
            <person name="Kataoka M."/>
            <person name="Murouchi A."/>
            <person name="Katsuragi S."/>
            <person name="Sakai M."/>
        </authorList>
    </citation>
    <scope>NUCLEOTIDE SEQUENCE [LARGE SCALE GENOMIC DNA]</scope>
    <source>
        <strain evidence="3">YU21-B</strain>
    </source>
</reference>
<comment type="caution">
    <text evidence="2">The sequence shown here is derived from an EMBL/GenBank/DDBJ whole genome shotgun (WGS) entry which is preliminary data.</text>
</comment>
<keyword evidence="1" id="KW-0732">Signal</keyword>